<dbReference type="Proteomes" id="UP000641152">
    <property type="component" value="Unassembled WGS sequence"/>
</dbReference>
<feature type="domain" description="TNase-like" evidence="5">
    <location>
        <begin position="21"/>
        <end position="142"/>
    </location>
</feature>
<feature type="signal peptide" evidence="4">
    <location>
        <begin position="1"/>
        <end position="20"/>
    </location>
</feature>
<dbReference type="SMART" id="SM00318">
    <property type="entry name" value="SNc"/>
    <property type="match status" value="1"/>
</dbReference>
<dbReference type="InterPro" id="IPR008613">
    <property type="entry name" value="Excalibur_Ca-bd_domain"/>
</dbReference>
<dbReference type="SUPFAM" id="SSF50199">
    <property type="entry name" value="Staphylococcal nuclease"/>
    <property type="match status" value="1"/>
</dbReference>
<dbReference type="InterPro" id="IPR035437">
    <property type="entry name" value="SNase_OB-fold_sf"/>
</dbReference>
<name>A0ABR9DFA4_9GAMM</name>
<dbReference type="InterPro" id="IPR002071">
    <property type="entry name" value="Thermonucl_AS"/>
</dbReference>
<dbReference type="RefSeq" id="WP_192394540.1">
    <property type="nucleotide sequence ID" value="NZ_CAJHIU010000002.1"/>
</dbReference>
<gene>
    <name evidence="6" type="ORF">EBB_14800</name>
</gene>
<evidence type="ECO:0000256" key="1">
    <source>
        <dbReference type="ARBA" id="ARBA00022722"/>
    </source>
</evidence>
<comment type="caution">
    <text evidence="6">The sequence shown here is derived from an EMBL/GenBank/DDBJ whole genome shotgun (WGS) entry which is preliminary data.</text>
</comment>
<dbReference type="PROSITE" id="PS50830">
    <property type="entry name" value="TNASE_3"/>
    <property type="match status" value="1"/>
</dbReference>
<dbReference type="PANTHER" id="PTHR12302">
    <property type="entry name" value="EBNA2 BINDING PROTEIN P100"/>
    <property type="match status" value="1"/>
</dbReference>
<keyword evidence="3" id="KW-0378">Hydrolase</keyword>
<proteinExistence type="predicted"/>
<reference evidence="6 7" key="1">
    <citation type="submission" date="2020-09" db="EMBL/GenBank/DDBJ databases">
        <title>Methylomonas albis sp. nov. and Methylomonas fluvii sp. nov.: Two cold-adapted methanotrophs from the River Elbe and an amended description of Methylovulum psychrotolerans strain Eb1.</title>
        <authorList>
            <person name="Bussmann I.K."/>
            <person name="Klings K.-W."/>
            <person name="Warnstedt J."/>
            <person name="Hoppert M."/>
            <person name="Saborowski A."/>
            <person name="Horn F."/>
            <person name="Liebner S."/>
        </authorList>
    </citation>
    <scope>NUCLEOTIDE SEQUENCE [LARGE SCALE GENOMIC DNA]</scope>
    <source>
        <strain evidence="6 7">EbB</strain>
    </source>
</reference>
<keyword evidence="7" id="KW-1185">Reference proteome</keyword>
<dbReference type="Pfam" id="PF05901">
    <property type="entry name" value="Excalibur"/>
    <property type="match status" value="1"/>
</dbReference>
<dbReference type="PROSITE" id="PS01284">
    <property type="entry name" value="TNASE_2"/>
    <property type="match status" value="1"/>
</dbReference>
<evidence type="ECO:0000256" key="4">
    <source>
        <dbReference type="SAM" id="SignalP"/>
    </source>
</evidence>
<dbReference type="EMBL" id="JACXST010000002">
    <property type="protein sequence ID" value="MBD9361767.1"/>
    <property type="molecule type" value="Genomic_DNA"/>
</dbReference>
<feature type="chain" id="PRO_5047288578" evidence="4">
    <location>
        <begin position="21"/>
        <end position="214"/>
    </location>
</feature>
<dbReference type="InterPro" id="IPR016071">
    <property type="entry name" value="Staphylococal_nuclease_OB-fold"/>
</dbReference>
<keyword evidence="1" id="KW-0540">Nuclease</keyword>
<dbReference type="Gene3D" id="2.40.50.90">
    <property type="match status" value="1"/>
</dbReference>
<protein>
    <submittedName>
        <fullName evidence="6">Thermonuclease family protein</fullName>
    </submittedName>
</protein>
<evidence type="ECO:0000313" key="7">
    <source>
        <dbReference type="Proteomes" id="UP000641152"/>
    </source>
</evidence>
<dbReference type="PANTHER" id="PTHR12302:SF3">
    <property type="entry name" value="SERINE_THREONINE-PROTEIN KINASE 31"/>
    <property type="match status" value="1"/>
</dbReference>
<accession>A0ABR9DFA4</accession>
<evidence type="ECO:0000256" key="3">
    <source>
        <dbReference type="ARBA" id="ARBA00022801"/>
    </source>
</evidence>
<keyword evidence="4" id="KW-0732">Signal</keyword>
<evidence type="ECO:0000256" key="2">
    <source>
        <dbReference type="ARBA" id="ARBA00022759"/>
    </source>
</evidence>
<evidence type="ECO:0000313" key="6">
    <source>
        <dbReference type="EMBL" id="MBD9361767.1"/>
    </source>
</evidence>
<dbReference type="Pfam" id="PF00565">
    <property type="entry name" value="SNase"/>
    <property type="match status" value="1"/>
</dbReference>
<evidence type="ECO:0000259" key="5">
    <source>
        <dbReference type="PROSITE" id="PS50830"/>
    </source>
</evidence>
<sequence length="214" mass="23838">MRPALVVLFLNLFLSVPALAEQHQGRVVGVHDGDTFTLLDAGNQQTKVRLAEIDAPEYGQSYGKKAKQELSSLIFGKAVMVTVQDTDRYGRLVGRVFADNQDVNAQMIERGAAWVYLKYLKDPSLLPLQTDAQQAKRGLWKLPESERIPPWEWRHPTIPTIKTPQANAQGFTCATKQTCRQMTSCEEARFYLNSCGLSSLDGNHDGVPCASLCR</sequence>
<organism evidence="6 7">
    <name type="scientific">Methylomonas fluvii</name>
    <dbReference type="NCBI Taxonomy" id="1854564"/>
    <lineage>
        <taxon>Bacteria</taxon>
        <taxon>Pseudomonadati</taxon>
        <taxon>Pseudomonadota</taxon>
        <taxon>Gammaproteobacteria</taxon>
        <taxon>Methylococcales</taxon>
        <taxon>Methylococcaceae</taxon>
        <taxon>Methylomonas</taxon>
    </lineage>
</organism>
<keyword evidence="2" id="KW-0255">Endonuclease</keyword>